<evidence type="ECO:0000256" key="5">
    <source>
        <dbReference type="ARBA" id="ARBA00022750"/>
    </source>
</evidence>
<evidence type="ECO:0000256" key="9">
    <source>
        <dbReference type="RuleBase" id="RU004181"/>
    </source>
</evidence>
<dbReference type="Proteomes" id="UP000319776">
    <property type="component" value="Unassembled WGS sequence"/>
</dbReference>
<reference evidence="11 12" key="1">
    <citation type="submission" date="2019-06" db="EMBL/GenBank/DDBJ databases">
        <title>Mycoplasma falconis type strain whole genome sequence.</title>
        <authorList>
            <person name="Spergser J."/>
        </authorList>
    </citation>
    <scope>NUCLEOTIDE SEQUENCE [LARGE SCALE GENOMIC DNA]</scope>
    <source>
        <strain evidence="11 12">ATCC 51372</strain>
    </source>
</reference>
<keyword evidence="6" id="KW-0378">Hydrolase</keyword>
<dbReference type="GO" id="GO:0004190">
    <property type="term" value="F:aspartic-type endopeptidase activity"/>
    <property type="evidence" value="ECO:0007669"/>
    <property type="project" value="UniProtKB-KW"/>
</dbReference>
<feature type="transmembrane region" description="Helical" evidence="10">
    <location>
        <begin position="162"/>
        <end position="184"/>
    </location>
</feature>
<comment type="similarity">
    <text evidence="1 9">Belongs to the peptidase A8 family.</text>
</comment>
<evidence type="ECO:0000313" key="11">
    <source>
        <dbReference type="EMBL" id="TPE58027.1"/>
    </source>
</evidence>
<keyword evidence="2" id="KW-1003">Cell membrane</keyword>
<dbReference type="AlphaFoldDB" id="A0A501XCE5"/>
<evidence type="ECO:0000256" key="4">
    <source>
        <dbReference type="ARBA" id="ARBA00022692"/>
    </source>
</evidence>
<dbReference type="PROSITE" id="PS00855">
    <property type="entry name" value="SPASE_II"/>
    <property type="match status" value="1"/>
</dbReference>
<evidence type="ECO:0000256" key="2">
    <source>
        <dbReference type="ARBA" id="ARBA00022475"/>
    </source>
</evidence>
<keyword evidence="8 10" id="KW-0472">Membrane</keyword>
<keyword evidence="4 10" id="KW-0812">Transmembrane</keyword>
<dbReference type="GO" id="GO:0016020">
    <property type="term" value="C:membrane"/>
    <property type="evidence" value="ECO:0007669"/>
    <property type="project" value="InterPro"/>
</dbReference>
<proteinExistence type="inferred from homology"/>
<dbReference type="PANTHER" id="PTHR33695">
    <property type="entry name" value="LIPOPROTEIN SIGNAL PEPTIDASE"/>
    <property type="match status" value="1"/>
</dbReference>
<dbReference type="OrthoDB" id="397153at2"/>
<evidence type="ECO:0000256" key="3">
    <source>
        <dbReference type="ARBA" id="ARBA00022670"/>
    </source>
</evidence>
<feature type="transmembrane region" description="Helical" evidence="10">
    <location>
        <begin position="21"/>
        <end position="47"/>
    </location>
</feature>
<keyword evidence="12" id="KW-1185">Reference proteome</keyword>
<gene>
    <name evidence="11" type="ORF">FJO69_00215</name>
</gene>
<accession>A0A501XCE5</accession>
<evidence type="ECO:0000256" key="1">
    <source>
        <dbReference type="ARBA" id="ARBA00006139"/>
    </source>
</evidence>
<evidence type="ECO:0000256" key="8">
    <source>
        <dbReference type="ARBA" id="ARBA00023136"/>
    </source>
</evidence>
<evidence type="ECO:0000256" key="6">
    <source>
        <dbReference type="ARBA" id="ARBA00022801"/>
    </source>
</evidence>
<evidence type="ECO:0000313" key="12">
    <source>
        <dbReference type="Proteomes" id="UP000319776"/>
    </source>
</evidence>
<feature type="transmembrane region" description="Helical" evidence="10">
    <location>
        <begin position="118"/>
        <end position="135"/>
    </location>
</feature>
<dbReference type="InterPro" id="IPR001872">
    <property type="entry name" value="Peptidase_A8"/>
</dbReference>
<dbReference type="RefSeq" id="WP_140780999.1">
    <property type="nucleotide sequence ID" value="NZ_VFSS01000001.1"/>
</dbReference>
<dbReference type="PANTHER" id="PTHR33695:SF1">
    <property type="entry name" value="LIPOPROTEIN SIGNAL PEPTIDASE"/>
    <property type="match status" value="1"/>
</dbReference>
<protein>
    <submittedName>
        <fullName evidence="11">Signal peptidase II</fullName>
    </submittedName>
</protein>
<keyword evidence="7 10" id="KW-1133">Transmembrane helix</keyword>
<evidence type="ECO:0000256" key="7">
    <source>
        <dbReference type="ARBA" id="ARBA00022989"/>
    </source>
</evidence>
<dbReference type="PRINTS" id="PR00781">
    <property type="entry name" value="LIPOSIGPTASE"/>
</dbReference>
<keyword evidence="5" id="KW-0064">Aspartyl protease</keyword>
<dbReference type="Pfam" id="PF01252">
    <property type="entry name" value="Peptidase_A8"/>
    <property type="match status" value="1"/>
</dbReference>
<name>A0A501XCE5_9BACT</name>
<feature type="transmembrane region" description="Helical" evidence="10">
    <location>
        <begin position="92"/>
        <end position="111"/>
    </location>
</feature>
<organism evidence="11 12">
    <name type="scientific">[Mycoplasma] falconis</name>
    <dbReference type="NCBI Taxonomy" id="92403"/>
    <lineage>
        <taxon>Bacteria</taxon>
        <taxon>Bacillati</taxon>
        <taxon>Mycoplasmatota</taxon>
        <taxon>Mycoplasmoidales</taxon>
        <taxon>Metamycoplasmataceae</taxon>
        <taxon>Metamycoplasma</taxon>
    </lineage>
</organism>
<dbReference type="EMBL" id="VFSS01000001">
    <property type="protein sequence ID" value="TPE58027.1"/>
    <property type="molecule type" value="Genomic_DNA"/>
</dbReference>
<comment type="caution">
    <text evidence="11">The sequence shown here is derived from an EMBL/GenBank/DDBJ whole genome shotgun (WGS) entry which is preliminary data.</text>
</comment>
<evidence type="ECO:0000256" key="10">
    <source>
        <dbReference type="SAM" id="Phobius"/>
    </source>
</evidence>
<keyword evidence="3" id="KW-0645">Protease</keyword>
<dbReference type="GO" id="GO:0006508">
    <property type="term" value="P:proteolysis"/>
    <property type="evidence" value="ECO:0007669"/>
    <property type="project" value="UniProtKB-KW"/>
</dbReference>
<sequence length="222" mass="25155">MEKENKVKLFNKKWWGLYWKNVVINLAIFFAIFISFTLIDLLTKLYIFKWEGETPPYVEGISKPTATWCNFVIWKSVAHDGTTVGWIKSLTLLHIISFVIILAGIFFSFYLKDKAYRGVVVFLAIVAAGAFGNMYDRMAYGPVRDIIYLPWAPYGTFNFADVWLAGGAGACGLTVLITMLVLWLKNKKNKNSKAEAVELKEQGVAFDSSKTNDLPQDPNHSF</sequence>